<dbReference type="OrthoDB" id="9800167at2"/>
<dbReference type="EMBL" id="FOFO01000008">
    <property type="protein sequence ID" value="SEP85925.1"/>
    <property type="molecule type" value="Genomic_DNA"/>
</dbReference>
<feature type="binding site" evidence="14">
    <location>
        <position position="59"/>
    </location>
    <ligand>
        <name>FAD</name>
        <dbReference type="ChEBI" id="CHEBI:57692"/>
    </ligand>
</feature>
<feature type="binding site" evidence="14">
    <location>
        <position position="123"/>
    </location>
    <ligand>
        <name>FAD</name>
        <dbReference type="ChEBI" id="CHEBI:57692"/>
    </ligand>
</feature>
<feature type="domain" description="FAD/NAD(P)-binding" evidence="18">
    <location>
        <begin position="6"/>
        <end position="337"/>
    </location>
</feature>
<dbReference type="PANTHER" id="PTHR22912:SF224">
    <property type="entry name" value="DIHYDROLIPOYL DEHYDROGENASE"/>
    <property type="match status" value="1"/>
</dbReference>
<dbReference type="Pfam" id="PF07992">
    <property type="entry name" value="Pyr_redox_2"/>
    <property type="match status" value="1"/>
</dbReference>
<evidence type="ECO:0000259" key="17">
    <source>
        <dbReference type="Pfam" id="PF02852"/>
    </source>
</evidence>
<dbReference type="STRING" id="867345.SAMN05421693_10850"/>
<evidence type="ECO:0000313" key="20">
    <source>
        <dbReference type="Proteomes" id="UP000199496"/>
    </source>
</evidence>
<feature type="binding site" evidence="14">
    <location>
        <position position="281"/>
    </location>
    <ligand>
        <name>NAD(+)</name>
        <dbReference type="ChEBI" id="CHEBI:57540"/>
    </ligand>
</feature>
<evidence type="ECO:0000256" key="15">
    <source>
        <dbReference type="PIRSR" id="PIRSR000350-4"/>
    </source>
</evidence>
<dbReference type="Proteomes" id="UP000199496">
    <property type="component" value="Unassembled WGS sequence"/>
</dbReference>
<evidence type="ECO:0000256" key="4">
    <source>
        <dbReference type="ARBA" id="ARBA00016961"/>
    </source>
</evidence>
<evidence type="ECO:0000256" key="8">
    <source>
        <dbReference type="ARBA" id="ARBA00023002"/>
    </source>
</evidence>
<accession>A0A1H9BAR2</accession>
<keyword evidence="5" id="KW-0963">Cytoplasm</keyword>
<evidence type="ECO:0000259" key="18">
    <source>
        <dbReference type="Pfam" id="PF07992"/>
    </source>
</evidence>
<dbReference type="PIRSF" id="PIRSF000350">
    <property type="entry name" value="Mercury_reductase_MerA"/>
    <property type="match status" value="1"/>
</dbReference>
<evidence type="ECO:0000313" key="19">
    <source>
        <dbReference type="EMBL" id="SEP85925.1"/>
    </source>
</evidence>
<evidence type="ECO:0000256" key="10">
    <source>
        <dbReference type="ARBA" id="ARBA00023157"/>
    </source>
</evidence>
<sequence>MAQQDYDVVVIGAGPAGYVAAIRCAQLGLKTACIDRWRDDAGKERLGGTCLNVGCIPSKALLESSELYEHTRKHLNTHGVHVGDVELDLAGMMARKDRLIGNLTQGIQGLFKANKVTWLKGQGQLQGERKVCFTSHDGKEEILEPEHIILAPGSHSVELPCAPYDGKYIVDSTGALAFDQVPKRLGVIGGGVIGLELGSVWRRLGSEVVVLEAQDRFLSFCDDQVSQEALKIFGKQGLDIRLSARVTDTQVDEDKGTVTVMYEDEQGRHEERFDRLVVCVGRRPATDGLVSGPVELLIDERGAIHVDDHCKTTLPNVYAVGDAVRGPMLAHKGSEEGVMVAERIAGMGTALNYETIPSVIYTLPEIAWVGKTEQELKSKGIPYAVGVFPFAASGRARAMEDTTGFVKLLAHADTDRLLGAHVISSRASELIAECVIALEFGASSEDLGRTVFAHPTLSEAVHEAALATLGHPLHIPPGKKKG</sequence>
<evidence type="ECO:0000256" key="7">
    <source>
        <dbReference type="ARBA" id="ARBA00022827"/>
    </source>
</evidence>
<dbReference type="InterPro" id="IPR006258">
    <property type="entry name" value="Lipoamide_DH"/>
</dbReference>
<dbReference type="InterPro" id="IPR012999">
    <property type="entry name" value="Pyr_OxRdtase_I_AS"/>
</dbReference>
<comment type="subcellular location">
    <subcellularLocation>
        <location evidence="1">Cytoplasm</location>
    </subcellularLocation>
</comment>
<keyword evidence="8 16" id="KW-0560">Oxidoreductase</keyword>
<comment type="catalytic activity">
    <reaction evidence="12 16">
        <text>N(6)-[(R)-dihydrolipoyl]-L-lysyl-[protein] + NAD(+) = N(6)-[(R)-lipoyl]-L-lysyl-[protein] + NADH + H(+)</text>
        <dbReference type="Rhea" id="RHEA:15045"/>
        <dbReference type="Rhea" id="RHEA-COMP:10474"/>
        <dbReference type="Rhea" id="RHEA-COMP:10475"/>
        <dbReference type="ChEBI" id="CHEBI:15378"/>
        <dbReference type="ChEBI" id="CHEBI:57540"/>
        <dbReference type="ChEBI" id="CHEBI:57945"/>
        <dbReference type="ChEBI" id="CHEBI:83099"/>
        <dbReference type="ChEBI" id="CHEBI:83100"/>
        <dbReference type="EC" id="1.8.1.4"/>
    </reaction>
</comment>
<dbReference type="GO" id="GO:0006103">
    <property type="term" value="P:2-oxoglutarate metabolic process"/>
    <property type="evidence" value="ECO:0007669"/>
    <property type="project" value="TreeGrafter"/>
</dbReference>
<dbReference type="AlphaFoldDB" id="A0A1H9BAR2"/>
<dbReference type="PRINTS" id="PR00411">
    <property type="entry name" value="PNDRDTASEI"/>
</dbReference>
<dbReference type="Gene3D" id="3.30.390.30">
    <property type="match status" value="1"/>
</dbReference>
<dbReference type="Pfam" id="PF02852">
    <property type="entry name" value="Pyr_redox_dim"/>
    <property type="match status" value="1"/>
</dbReference>
<evidence type="ECO:0000256" key="5">
    <source>
        <dbReference type="ARBA" id="ARBA00022490"/>
    </source>
</evidence>
<keyword evidence="11 16" id="KW-0676">Redox-active center</keyword>
<dbReference type="InterPro" id="IPR016156">
    <property type="entry name" value="FAD/NAD-linked_Rdtase_dimer_sf"/>
</dbReference>
<dbReference type="EC" id="1.8.1.4" evidence="3 16"/>
<gene>
    <name evidence="19" type="ORF">SAMN05421693_10850</name>
</gene>
<evidence type="ECO:0000256" key="2">
    <source>
        <dbReference type="ARBA" id="ARBA00007532"/>
    </source>
</evidence>
<organism evidence="19 20">
    <name type="scientific">Ectothiorhodospira magna</name>
    <dbReference type="NCBI Taxonomy" id="867345"/>
    <lineage>
        <taxon>Bacteria</taxon>
        <taxon>Pseudomonadati</taxon>
        <taxon>Pseudomonadota</taxon>
        <taxon>Gammaproteobacteria</taxon>
        <taxon>Chromatiales</taxon>
        <taxon>Ectothiorhodospiraceae</taxon>
        <taxon>Ectothiorhodospira</taxon>
    </lineage>
</organism>
<keyword evidence="20" id="KW-1185">Reference proteome</keyword>
<dbReference type="InterPro" id="IPR001100">
    <property type="entry name" value="Pyr_nuc-diS_OxRdtase"/>
</dbReference>
<keyword evidence="7 14" id="KW-0274">FAD</keyword>
<feature type="binding site" evidence="14">
    <location>
        <position position="212"/>
    </location>
    <ligand>
        <name>NAD(+)</name>
        <dbReference type="ChEBI" id="CHEBI:57540"/>
    </ligand>
</feature>
<dbReference type="PROSITE" id="PS00076">
    <property type="entry name" value="PYRIDINE_REDOX_1"/>
    <property type="match status" value="1"/>
</dbReference>
<keyword evidence="6 16" id="KW-0285">Flavoprotein</keyword>
<dbReference type="SUPFAM" id="SSF55424">
    <property type="entry name" value="FAD/NAD-linked reductases, dimerisation (C-terminal) domain"/>
    <property type="match status" value="1"/>
</dbReference>
<dbReference type="GO" id="GO:0004148">
    <property type="term" value="F:dihydrolipoyl dehydrogenase (NADH) activity"/>
    <property type="evidence" value="ECO:0007669"/>
    <property type="project" value="UniProtKB-EC"/>
</dbReference>
<dbReference type="GO" id="GO:0005737">
    <property type="term" value="C:cytoplasm"/>
    <property type="evidence" value="ECO:0007669"/>
    <property type="project" value="UniProtKB-SubCell"/>
</dbReference>
<evidence type="ECO:0000256" key="16">
    <source>
        <dbReference type="RuleBase" id="RU003692"/>
    </source>
</evidence>
<proteinExistence type="inferred from homology"/>
<evidence type="ECO:0000256" key="1">
    <source>
        <dbReference type="ARBA" id="ARBA00004496"/>
    </source>
</evidence>
<dbReference type="InterPro" id="IPR050151">
    <property type="entry name" value="Class-I_Pyr_Nuc-Dis_Oxidored"/>
</dbReference>
<keyword evidence="14" id="KW-0547">Nucleotide-binding</keyword>
<dbReference type="InterPro" id="IPR004099">
    <property type="entry name" value="Pyr_nucl-diS_OxRdtase_dimer"/>
</dbReference>
<reference evidence="19 20" key="1">
    <citation type="submission" date="2016-10" db="EMBL/GenBank/DDBJ databases">
        <authorList>
            <person name="de Groot N.N."/>
        </authorList>
    </citation>
    <scope>NUCLEOTIDE SEQUENCE [LARGE SCALE GENOMIC DNA]</scope>
    <source>
        <strain evidence="19 20">B7-7</strain>
    </source>
</reference>
<keyword evidence="10" id="KW-1015">Disulfide bond</keyword>
<name>A0A1H9BAR2_9GAMM</name>
<feature type="active site" description="Proton acceptor" evidence="13">
    <location>
        <position position="454"/>
    </location>
</feature>
<dbReference type="Gene3D" id="3.50.50.60">
    <property type="entry name" value="FAD/NAD(P)-binding domain"/>
    <property type="match status" value="2"/>
</dbReference>
<dbReference type="PANTHER" id="PTHR22912">
    <property type="entry name" value="DISULFIDE OXIDOREDUCTASE"/>
    <property type="match status" value="1"/>
</dbReference>
<feature type="binding site" evidence="14">
    <location>
        <begin position="328"/>
        <end position="331"/>
    </location>
    <ligand>
        <name>FAD</name>
        <dbReference type="ChEBI" id="CHEBI:57692"/>
    </ligand>
</feature>
<dbReference type="RefSeq" id="WP_090205024.1">
    <property type="nucleotide sequence ID" value="NZ_FOFO01000008.1"/>
</dbReference>
<evidence type="ECO:0000256" key="14">
    <source>
        <dbReference type="PIRSR" id="PIRSR000350-3"/>
    </source>
</evidence>
<dbReference type="NCBIfam" id="TIGR01350">
    <property type="entry name" value="lipoamide_DH"/>
    <property type="match status" value="1"/>
</dbReference>
<comment type="similarity">
    <text evidence="2 16">Belongs to the class-I pyridine nucleotide-disulfide oxidoreductase family.</text>
</comment>
<keyword evidence="9 14" id="KW-0520">NAD</keyword>
<feature type="binding site" evidence="14">
    <location>
        <position position="322"/>
    </location>
    <ligand>
        <name>FAD</name>
        <dbReference type="ChEBI" id="CHEBI:57692"/>
    </ligand>
</feature>
<evidence type="ECO:0000256" key="13">
    <source>
        <dbReference type="PIRSR" id="PIRSR000350-2"/>
    </source>
</evidence>
<evidence type="ECO:0000256" key="3">
    <source>
        <dbReference type="ARBA" id="ARBA00012608"/>
    </source>
</evidence>
<feature type="disulfide bond" description="Redox-active" evidence="15">
    <location>
        <begin position="50"/>
        <end position="55"/>
    </location>
</feature>
<comment type="cofactor">
    <cofactor evidence="14 16">
        <name>FAD</name>
        <dbReference type="ChEBI" id="CHEBI:57692"/>
    </cofactor>
    <text evidence="14 16">Binds 1 FAD per subunit.</text>
</comment>
<dbReference type="GO" id="GO:0050660">
    <property type="term" value="F:flavin adenine dinucleotide binding"/>
    <property type="evidence" value="ECO:0007669"/>
    <property type="project" value="InterPro"/>
</dbReference>
<feature type="domain" description="Pyridine nucleotide-disulphide oxidoreductase dimerisation" evidence="17">
    <location>
        <begin position="356"/>
        <end position="465"/>
    </location>
</feature>
<evidence type="ECO:0000256" key="11">
    <source>
        <dbReference type="ARBA" id="ARBA00023284"/>
    </source>
</evidence>
<feature type="binding site" evidence="14">
    <location>
        <begin position="189"/>
        <end position="196"/>
    </location>
    <ligand>
        <name>NAD(+)</name>
        <dbReference type="ChEBI" id="CHEBI:57540"/>
    </ligand>
</feature>
<dbReference type="PRINTS" id="PR00368">
    <property type="entry name" value="FADPNR"/>
</dbReference>
<dbReference type="InterPro" id="IPR023753">
    <property type="entry name" value="FAD/NAD-binding_dom"/>
</dbReference>
<dbReference type="FunFam" id="3.30.390.30:FF:000001">
    <property type="entry name" value="Dihydrolipoyl dehydrogenase"/>
    <property type="match status" value="1"/>
</dbReference>
<dbReference type="SUPFAM" id="SSF51905">
    <property type="entry name" value="FAD/NAD(P)-binding domain"/>
    <property type="match status" value="1"/>
</dbReference>
<evidence type="ECO:0000256" key="9">
    <source>
        <dbReference type="ARBA" id="ARBA00023027"/>
    </source>
</evidence>
<comment type="miscellaneous">
    <text evidence="16">The active site is a redox-active disulfide bond.</text>
</comment>
<evidence type="ECO:0000256" key="6">
    <source>
        <dbReference type="ARBA" id="ARBA00022630"/>
    </source>
</evidence>
<protein>
    <recommendedName>
        <fullName evidence="4 16">Dihydrolipoyl dehydrogenase</fullName>
        <ecNumber evidence="3 16">1.8.1.4</ecNumber>
    </recommendedName>
</protein>
<evidence type="ECO:0000256" key="12">
    <source>
        <dbReference type="ARBA" id="ARBA00049187"/>
    </source>
</evidence>
<dbReference type="InterPro" id="IPR036188">
    <property type="entry name" value="FAD/NAD-bd_sf"/>
</dbReference>